<organism evidence="4 5">
    <name type="scientific">Streptacidiphilus monticola</name>
    <dbReference type="NCBI Taxonomy" id="2161674"/>
    <lineage>
        <taxon>Bacteria</taxon>
        <taxon>Bacillati</taxon>
        <taxon>Actinomycetota</taxon>
        <taxon>Actinomycetes</taxon>
        <taxon>Kitasatosporales</taxon>
        <taxon>Streptomycetaceae</taxon>
        <taxon>Streptacidiphilus</taxon>
    </lineage>
</organism>
<comment type="caution">
    <text evidence="4">The sequence shown here is derived from an EMBL/GenBank/DDBJ whole genome shotgun (WGS) entry which is preliminary data.</text>
</comment>
<dbReference type="EMBL" id="JBHSQJ010000217">
    <property type="protein sequence ID" value="MFC5911698.1"/>
    <property type="molecule type" value="Genomic_DNA"/>
</dbReference>
<sequence length="368" mass="40502">LRTGDGRAVTAVGEDGLLVLADAQDADPAAQFDLFDWDLGVLTLRSVATGRYASLRDTDQRVTADRDQPGEWDVHETFHLEPAPDGSELLRNILTRRYARLDPDTGELTMTAETPQDALRFTRVVVRDGVADAVAAARAAEVAVVVLGNDPHINGRETQDRASLNLPPTQERLLREVTAARPDTVLVVMSSYPYALDWADAHVPAIVWTSHAGQETGRALATVLHGDADACGRLPQTWYRGDDPLPHRLDYDIIKAGWTYQYHHAAPLYPFGHGLSYTTFTYDELKLATTELPQDGEITATLTVTNTGPRPGIETVQLYTRHLDARYHAPRLRLAAYRKVRLAPGQTTALDFTLPAADILAHWDVTTG</sequence>
<dbReference type="PANTHER" id="PTHR42715:SF10">
    <property type="entry name" value="BETA-GLUCOSIDASE"/>
    <property type="match status" value="1"/>
</dbReference>
<dbReference type="InterPro" id="IPR026891">
    <property type="entry name" value="Fn3-like"/>
</dbReference>
<keyword evidence="5" id="KW-1185">Reference proteome</keyword>
<dbReference type="Gene3D" id="3.40.50.1700">
    <property type="entry name" value="Glycoside hydrolase family 3 C-terminal domain"/>
    <property type="match status" value="1"/>
</dbReference>
<dbReference type="SMART" id="SM01217">
    <property type="entry name" value="Fn3_like"/>
    <property type="match status" value="1"/>
</dbReference>
<dbReference type="SUPFAM" id="SSF52279">
    <property type="entry name" value="Beta-D-glucan exohydrolase, C-terminal domain"/>
    <property type="match status" value="1"/>
</dbReference>
<dbReference type="RefSeq" id="WP_380591121.1">
    <property type="nucleotide sequence ID" value="NZ_JBHSQJ010000217.1"/>
</dbReference>
<dbReference type="Pfam" id="PF01915">
    <property type="entry name" value="Glyco_hydro_3_C"/>
    <property type="match status" value="1"/>
</dbReference>
<dbReference type="InterPro" id="IPR013783">
    <property type="entry name" value="Ig-like_fold"/>
</dbReference>
<dbReference type="GO" id="GO:0016787">
    <property type="term" value="F:hydrolase activity"/>
    <property type="evidence" value="ECO:0007669"/>
    <property type="project" value="UniProtKB-KW"/>
</dbReference>
<dbReference type="InterPro" id="IPR002772">
    <property type="entry name" value="Glyco_hydro_3_C"/>
</dbReference>
<evidence type="ECO:0000256" key="1">
    <source>
        <dbReference type="ARBA" id="ARBA00005336"/>
    </source>
</evidence>
<protein>
    <submittedName>
        <fullName evidence="4">Glycoside hydrolase family 3 C-terminal domain-containing protein</fullName>
    </submittedName>
</protein>
<reference evidence="5" key="1">
    <citation type="journal article" date="2019" name="Int. J. Syst. Evol. Microbiol.">
        <title>The Global Catalogue of Microorganisms (GCM) 10K type strain sequencing project: providing services to taxonomists for standard genome sequencing and annotation.</title>
        <authorList>
            <consortium name="The Broad Institute Genomics Platform"/>
            <consortium name="The Broad Institute Genome Sequencing Center for Infectious Disease"/>
            <person name="Wu L."/>
            <person name="Ma J."/>
        </authorList>
    </citation>
    <scope>NUCLEOTIDE SEQUENCE [LARGE SCALE GENOMIC DNA]</scope>
    <source>
        <strain evidence="5">JCM 4816</strain>
    </source>
</reference>
<dbReference type="InterPro" id="IPR050288">
    <property type="entry name" value="Cellulose_deg_GH3"/>
</dbReference>
<accession>A0ABW1GBX4</accession>
<dbReference type="Proteomes" id="UP001596174">
    <property type="component" value="Unassembled WGS sequence"/>
</dbReference>
<comment type="similarity">
    <text evidence="1">Belongs to the glycosyl hydrolase 3 family.</text>
</comment>
<dbReference type="CDD" id="cd23343">
    <property type="entry name" value="beta-trefoil_FSCN_BglX-like"/>
    <property type="match status" value="1"/>
</dbReference>
<dbReference type="SUPFAM" id="SSF50405">
    <property type="entry name" value="Actin-crosslinking proteins"/>
    <property type="match status" value="1"/>
</dbReference>
<name>A0ABW1GBX4_9ACTN</name>
<dbReference type="InterPro" id="IPR008999">
    <property type="entry name" value="Actin-crosslinking"/>
</dbReference>
<dbReference type="PANTHER" id="PTHR42715">
    <property type="entry name" value="BETA-GLUCOSIDASE"/>
    <property type="match status" value="1"/>
</dbReference>
<evidence type="ECO:0000256" key="2">
    <source>
        <dbReference type="ARBA" id="ARBA00022801"/>
    </source>
</evidence>
<gene>
    <name evidence="4" type="ORF">ACFP3V_31400</name>
</gene>
<proteinExistence type="inferred from homology"/>
<evidence type="ECO:0000313" key="5">
    <source>
        <dbReference type="Proteomes" id="UP001596174"/>
    </source>
</evidence>
<feature type="domain" description="Fibronectin type III-like" evidence="3">
    <location>
        <begin position="314"/>
        <end position="368"/>
    </location>
</feature>
<dbReference type="InterPro" id="IPR036881">
    <property type="entry name" value="Glyco_hydro_3_C_sf"/>
</dbReference>
<evidence type="ECO:0000259" key="3">
    <source>
        <dbReference type="SMART" id="SM01217"/>
    </source>
</evidence>
<feature type="non-terminal residue" evidence="4">
    <location>
        <position position="368"/>
    </location>
</feature>
<dbReference type="Gene3D" id="2.60.40.10">
    <property type="entry name" value="Immunoglobulins"/>
    <property type="match status" value="1"/>
</dbReference>
<feature type="non-terminal residue" evidence="4">
    <location>
        <position position="1"/>
    </location>
</feature>
<keyword evidence="2 4" id="KW-0378">Hydrolase</keyword>
<dbReference type="Pfam" id="PF14310">
    <property type="entry name" value="Fn3-like"/>
    <property type="match status" value="1"/>
</dbReference>
<evidence type="ECO:0000313" key="4">
    <source>
        <dbReference type="EMBL" id="MFC5911698.1"/>
    </source>
</evidence>